<dbReference type="EMBL" id="JARVKM010000041">
    <property type="protein sequence ID" value="KAK9774546.1"/>
    <property type="molecule type" value="Genomic_DNA"/>
</dbReference>
<accession>A0ABR2XLA1</accession>
<reference evidence="3 4" key="1">
    <citation type="submission" date="2024-02" db="EMBL/GenBank/DDBJ databases">
        <title>First draft genome assembly of two strains of Seiridium cardinale.</title>
        <authorList>
            <person name="Emiliani G."/>
            <person name="Scali E."/>
        </authorList>
    </citation>
    <scope>NUCLEOTIDE SEQUENCE [LARGE SCALE GENOMIC DNA]</scope>
    <source>
        <strain evidence="3 4">BM-138-000479</strain>
    </source>
</reference>
<evidence type="ECO:0008006" key="5">
    <source>
        <dbReference type="Google" id="ProtNLM"/>
    </source>
</evidence>
<feature type="chain" id="PRO_5047444725" description="Siderophore biosynthesis" evidence="2">
    <location>
        <begin position="21"/>
        <end position="200"/>
    </location>
</feature>
<keyword evidence="2" id="KW-0732">Signal</keyword>
<organism evidence="3 4">
    <name type="scientific">Seiridium cardinale</name>
    <dbReference type="NCBI Taxonomy" id="138064"/>
    <lineage>
        <taxon>Eukaryota</taxon>
        <taxon>Fungi</taxon>
        <taxon>Dikarya</taxon>
        <taxon>Ascomycota</taxon>
        <taxon>Pezizomycotina</taxon>
        <taxon>Sordariomycetes</taxon>
        <taxon>Xylariomycetidae</taxon>
        <taxon>Amphisphaeriales</taxon>
        <taxon>Sporocadaceae</taxon>
        <taxon>Seiridium</taxon>
    </lineage>
</organism>
<gene>
    <name evidence="3" type="ORF">SCAR479_08894</name>
</gene>
<comment type="caution">
    <text evidence="3">The sequence shown here is derived from an EMBL/GenBank/DDBJ whole genome shotgun (WGS) entry which is preliminary data.</text>
</comment>
<name>A0ABR2XLA1_9PEZI</name>
<protein>
    <recommendedName>
        <fullName evidence="5">Siderophore biosynthesis</fullName>
    </recommendedName>
</protein>
<sequence length="200" mass="19411">MFARTAFTLVAALLAAPISARTDLSGCVSSETVKYGGASLLWYVPGTGEICEFLDCGGGRAPPKTTVPGCAAYSGTASYTPSYLPGYGSDSTPSSTAMAIASSTQNPVTTTTLATASSEVTGLPTLTGDTTVITGSLSPTITSAATLSTSTTGSATESIGSTSRTTAASSSSVSAAGGVMATAAPFGILVGLAAGAAAMF</sequence>
<evidence type="ECO:0000313" key="4">
    <source>
        <dbReference type="Proteomes" id="UP001465668"/>
    </source>
</evidence>
<proteinExistence type="predicted"/>
<evidence type="ECO:0000256" key="2">
    <source>
        <dbReference type="SAM" id="SignalP"/>
    </source>
</evidence>
<evidence type="ECO:0000256" key="1">
    <source>
        <dbReference type="SAM" id="MobiDB-lite"/>
    </source>
</evidence>
<dbReference type="Proteomes" id="UP001465668">
    <property type="component" value="Unassembled WGS sequence"/>
</dbReference>
<keyword evidence="4" id="KW-1185">Reference proteome</keyword>
<feature type="signal peptide" evidence="2">
    <location>
        <begin position="1"/>
        <end position="20"/>
    </location>
</feature>
<evidence type="ECO:0000313" key="3">
    <source>
        <dbReference type="EMBL" id="KAK9774546.1"/>
    </source>
</evidence>
<feature type="region of interest" description="Disordered" evidence="1">
    <location>
        <begin position="148"/>
        <end position="167"/>
    </location>
</feature>